<reference evidence="1" key="1">
    <citation type="journal article" date="2021" name="Proc. Natl. Acad. Sci. U.S.A.">
        <title>A Catalog of Tens of Thousands of Viruses from Human Metagenomes Reveals Hidden Associations with Chronic Diseases.</title>
        <authorList>
            <person name="Tisza M.J."/>
            <person name="Buck C.B."/>
        </authorList>
    </citation>
    <scope>NUCLEOTIDE SEQUENCE</scope>
    <source>
        <strain evidence="1">CtmdT21</strain>
    </source>
</reference>
<accession>A0A8S5QJY7</accession>
<protein>
    <submittedName>
        <fullName evidence="1">Portal protein</fullName>
    </submittedName>
</protein>
<proteinExistence type="predicted"/>
<name>A0A8S5QJY7_9CAUD</name>
<dbReference type="EMBL" id="BK015673">
    <property type="protein sequence ID" value="DAE19314.1"/>
    <property type="molecule type" value="Genomic_DNA"/>
</dbReference>
<sequence>MELTPKTISEEFKKDINFKASLGEKGMFEQNRINERFYIGDQWYGARSANDRPLVRHNIIKRIGEYKIAQVISKPVKVEITAEGVPTAAGVEEKNTKKSENYNFSGNVTEEEISRVMSALTDYRETTARRLSFEKLCCDVLKKAYISGTGVLYTYFDDTIKTGLYADKSRNIPINGDIRCEVLGIENVCFADPFEQDIERQPYIIISNYCDYKSVIAEAEKFGAGRRELMQLKPDRNGKVRVYTKLFKESDGLGKTTVKCIKVTDSGIIRPAFNTRLTLYPISLIRWEERGNMVYGESEVTYLVSNQIAINRMITASVWATMSKGMPLMVVNGDTVPEEITNDPGQIIKVYGSNEDVDGAVKFIDPPDFSSDFINGVNDLIKNTLTQSGANEVALGDSKAENATALSAMQNAASLPLIILKNKFYNFIENVTRIWADFWVTQYGNRRIKIENSEGVSYIPFCAERYQELYLSAKIIASEKKKPDPEEIKLLGELFDKQVISKKEYLKRLPEDYISDLDDLIKNSGKEDEKNEDI</sequence>
<evidence type="ECO:0000313" key="1">
    <source>
        <dbReference type="EMBL" id="DAE19314.1"/>
    </source>
</evidence>
<organism evidence="1">
    <name type="scientific">Siphoviridae sp. ctmdT21</name>
    <dbReference type="NCBI Taxonomy" id="2825653"/>
    <lineage>
        <taxon>Viruses</taxon>
        <taxon>Duplodnaviria</taxon>
        <taxon>Heunggongvirae</taxon>
        <taxon>Uroviricota</taxon>
        <taxon>Caudoviricetes</taxon>
    </lineage>
</organism>